<dbReference type="PANTHER" id="PTHR47992">
    <property type="entry name" value="PROTEIN PHOSPHATASE"/>
    <property type="match status" value="1"/>
</dbReference>
<name>A0A644Y685_9ZZZZ</name>
<accession>A0A644Y685</accession>
<organism evidence="2">
    <name type="scientific">bioreactor metagenome</name>
    <dbReference type="NCBI Taxonomy" id="1076179"/>
    <lineage>
        <taxon>unclassified sequences</taxon>
        <taxon>metagenomes</taxon>
        <taxon>ecological metagenomes</taxon>
    </lineage>
</organism>
<dbReference type="EC" id="3.1.3.16" evidence="2"/>
<dbReference type="InterPro" id="IPR001932">
    <property type="entry name" value="PPM-type_phosphatase-like_dom"/>
</dbReference>
<protein>
    <submittedName>
        <fullName evidence="2">Protein phosphatase PrpC</fullName>
        <ecNumber evidence="2">3.1.3.16</ecNumber>
    </submittedName>
</protein>
<sequence>MKYAAITDIGKRSHNEDSYLLPPEGCDICLFAVADGMGGHAAGAVASKLLVEGLSGSPVAFETGREIEQLKSAIERANLSVYEIAEDDISLRGMGSTLVCTLILGDKFIAANVGDSRVYHFDGEVFSRVTIDHSLVEQLVLQGAITKKQARVHPQRNIITRAMGISPVVDVDLFERDWEPGDMLLLCSDGLHGSVEDEDIAEVLQSDLNLETKCELLVRRALNNGGTDNITIILIQNDEEDAV</sequence>
<dbReference type="Gene3D" id="3.60.40.10">
    <property type="entry name" value="PPM-type phosphatase domain"/>
    <property type="match status" value="1"/>
</dbReference>
<evidence type="ECO:0000313" key="2">
    <source>
        <dbReference type="EMBL" id="MPM24082.1"/>
    </source>
</evidence>
<dbReference type="AlphaFoldDB" id="A0A644Y685"/>
<dbReference type="SMART" id="SM00331">
    <property type="entry name" value="PP2C_SIG"/>
    <property type="match status" value="1"/>
</dbReference>
<gene>
    <name evidence="2" type="primary">prpC_9</name>
    <name evidence="2" type="ORF">SDC9_70563</name>
</gene>
<dbReference type="InterPro" id="IPR015655">
    <property type="entry name" value="PP2C"/>
</dbReference>
<evidence type="ECO:0000259" key="1">
    <source>
        <dbReference type="PROSITE" id="PS51746"/>
    </source>
</evidence>
<dbReference type="CDD" id="cd00143">
    <property type="entry name" value="PP2Cc"/>
    <property type="match status" value="1"/>
</dbReference>
<dbReference type="InterPro" id="IPR036457">
    <property type="entry name" value="PPM-type-like_dom_sf"/>
</dbReference>
<keyword evidence="2" id="KW-0378">Hydrolase</keyword>
<feature type="domain" description="PPM-type phosphatase" evidence="1">
    <location>
        <begin position="2"/>
        <end position="237"/>
    </location>
</feature>
<dbReference type="SUPFAM" id="SSF81606">
    <property type="entry name" value="PP2C-like"/>
    <property type="match status" value="1"/>
</dbReference>
<dbReference type="GO" id="GO:0004722">
    <property type="term" value="F:protein serine/threonine phosphatase activity"/>
    <property type="evidence" value="ECO:0007669"/>
    <property type="project" value="UniProtKB-EC"/>
</dbReference>
<dbReference type="EMBL" id="VSSQ01004183">
    <property type="protein sequence ID" value="MPM24082.1"/>
    <property type="molecule type" value="Genomic_DNA"/>
</dbReference>
<proteinExistence type="predicted"/>
<dbReference type="PROSITE" id="PS51746">
    <property type="entry name" value="PPM_2"/>
    <property type="match status" value="1"/>
</dbReference>
<dbReference type="Pfam" id="PF13672">
    <property type="entry name" value="PP2C_2"/>
    <property type="match status" value="1"/>
</dbReference>
<reference evidence="2" key="1">
    <citation type="submission" date="2019-08" db="EMBL/GenBank/DDBJ databases">
        <authorList>
            <person name="Kucharzyk K."/>
            <person name="Murdoch R.W."/>
            <person name="Higgins S."/>
            <person name="Loffler F."/>
        </authorList>
    </citation>
    <scope>NUCLEOTIDE SEQUENCE</scope>
</reference>
<dbReference type="SMART" id="SM00332">
    <property type="entry name" value="PP2Cc"/>
    <property type="match status" value="1"/>
</dbReference>
<comment type="caution">
    <text evidence="2">The sequence shown here is derived from an EMBL/GenBank/DDBJ whole genome shotgun (WGS) entry which is preliminary data.</text>
</comment>
<dbReference type="NCBIfam" id="NF033484">
    <property type="entry name" value="Stp1_PP2C_phos"/>
    <property type="match status" value="1"/>
</dbReference>